<accession>A0A1G7JM54</accession>
<evidence type="ECO:0000259" key="1">
    <source>
        <dbReference type="Pfam" id="PF12697"/>
    </source>
</evidence>
<dbReference type="RefSeq" id="WP_074642857.1">
    <property type="nucleotide sequence ID" value="NZ_FNBL01000003.1"/>
</dbReference>
<evidence type="ECO:0000313" key="3">
    <source>
        <dbReference type="Proteomes" id="UP000182284"/>
    </source>
</evidence>
<feature type="domain" description="AB hydrolase-1" evidence="1">
    <location>
        <begin position="16"/>
        <end position="243"/>
    </location>
</feature>
<dbReference type="EMBL" id="FNBL01000003">
    <property type="protein sequence ID" value="SDF25935.1"/>
    <property type="molecule type" value="Genomic_DNA"/>
</dbReference>
<proteinExistence type="predicted"/>
<gene>
    <name evidence="2" type="ORF">SAMN04488117_103135</name>
</gene>
<dbReference type="InterPro" id="IPR052897">
    <property type="entry name" value="Sec-Metab_Biosynth_Hydrolase"/>
</dbReference>
<dbReference type="PANTHER" id="PTHR37017:SF11">
    <property type="entry name" value="ESTERASE_LIPASE_THIOESTERASE DOMAIN-CONTAINING PROTEIN"/>
    <property type="match status" value="1"/>
</dbReference>
<evidence type="ECO:0000313" key="2">
    <source>
        <dbReference type="EMBL" id="SDF25935.1"/>
    </source>
</evidence>
<dbReference type="Gene3D" id="3.40.50.1820">
    <property type="entry name" value="alpha/beta hydrolase"/>
    <property type="match status" value="1"/>
</dbReference>
<dbReference type="Pfam" id="PF12697">
    <property type="entry name" value="Abhydrolase_6"/>
    <property type="match status" value="1"/>
</dbReference>
<dbReference type="PANTHER" id="PTHR37017">
    <property type="entry name" value="AB HYDROLASE-1 DOMAIN-CONTAINING PROTEIN-RELATED"/>
    <property type="match status" value="1"/>
</dbReference>
<sequence>MSELGTSEFGTSDPVFLLIHGSAHGAWCWRDLIPALAARGATVHAMDLPSHGDDPTPYTEVTLDLYRDAILQKIGKIGTPVILVGHSAGGYAITAAAEAAPEHVAQLIYVCAYVPEDGKSLGDMRRSASAHPVLAAIAKTPDGKAFTFRADTVEATLFHDCPAQAVAYALPHLGAQAIRPQETPLTITARSTTLPRDYVLCTDDRTIPPEEQEKMVKDWPEDHVHRLAAGHSPYFSHPDSLADLLIKAVRKDG</sequence>
<name>A0A1G7JM54_9RHOB</name>
<dbReference type="OrthoDB" id="9814966at2"/>
<dbReference type="Proteomes" id="UP000182284">
    <property type="component" value="Unassembled WGS sequence"/>
</dbReference>
<protein>
    <submittedName>
        <fullName evidence="2">Pimeloyl-ACP methyl ester carboxylesterase</fullName>
    </submittedName>
</protein>
<dbReference type="InterPro" id="IPR000073">
    <property type="entry name" value="AB_hydrolase_1"/>
</dbReference>
<organism evidence="2 3">
    <name type="scientific">Celeribacter baekdonensis</name>
    <dbReference type="NCBI Taxonomy" id="875171"/>
    <lineage>
        <taxon>Bacteria</taxon>
        <taxon>Pseudomonadati</taxon>
        <taxon>Pseudomonadota</taxon>
        <taxon>Alphaproteobacteria</taxon>
        <taxon>Rhodobacterales</taxon>
        <taxon>Roseobacteraceae</taxon>
        <taxon>Celeribacter</taxon>
    </lineage>
</organism>
<reference evidence="2 3" key="1">
    <citation type="submission" date="2016-10" db="EMBL/GenBank/DDBJ databases">
        <authorList>
            <person name="de Groot N.N."/>
        </authorList>
    </citation>
    <scope>NUCLEOTIDE SEQUENCE [LARGE SCALE GENOMIC DNA]</scope>
    <source>
        <strain evidence="2 3">DSM 27375</strain>
    </source>
</reference>
<dbReference type="InterPro" id="IPR029058">
    <property type="entry name" value="AB_hydrolase_fold"/>
</dbReference>
<dbReference type="SUPFAM" id="SSF53474">
    <property type="entry name" value="alpha/beta-Hydrolases"/>
    <property type="match status" value="1"/>
</dbReference>
<dbReference type="AlphaFoldDB" id="A0A1G7JM54"/>